<feature type="compositionally biased region" description="Basic and acidic residues" evidence="1">
    <location>
        <begin position="234"/>
        <end position="248"/>
    </location>
</feature>
<keyword evidence="3" id="KW-1185">Reference proteome</keyword>
<accession>A0AAV4YE13</accession>
<evidence type="ECO:0000313" key="2">
    <source>
        <dbReference type="EMBL" id="GIZ04464.1"/>
    </source>
</evidence>
<feature type="region of interest" description="Disordered" evidence="1">
    <location>
        <begin position="229"/>
        <end position="296"/>
    </location>
</feature>
<organism evidence="2 3">
    <name type="scientific">Caerostris extrusa</name>
    <name type="common">Bark spider</name>
    <name type="synonym">Caerostris bankana</name>
    <dbReference type="NCBI Taxonomy" id="172846"/>
    <lineage>
        <taxon>Eukaryota</taxon>
        <taxon>Metazoa</taxon>
        <taxon>Ecdysozoa</taxon>
        <taxon>Arthropoda</taxon>
        <taxon>Chelicerata</taxon>
        <taxon>Arachnida</taxon>
        <taxon>Araneae</taxon>
        <taxon>Araneomorphae</taxon>
        <taxon>Entelegynae</taxon>
        <taxon>Araneoidea</taxon>
        <taxon>Araneidae</taxon>
        <taxon>Caerostris</taxon>
    </lineage>
</organism>
<feature type="region of interest" description="Disordered" evidence="1">
    <location>
        <begin position="1"/>
        <end position="33"/>
    </location>
</feature>
<name>A0AAV4YE13_CAEEX</name>
<protein>
    <submittedName>
        <fullName evidence="2">GATA-binding factor A</fullName>
    </submittedName>
</protein>
<gene>
    <name evidence="2" type="primary">pnr</name>
    <name evidence="2" type="ORF">CEXT_528741</name>
</gene>
<dbReference type="EMBL" id="BPLR01019089">
    <property type="protein sequence ID" value="GIZ04464.1"/>
    <property type="molecule type" value="Genomic_DNA"/>
</dbReference>
<feature type="compositionally biased region" description="Basic and acidic residues" evidence="1">
    <location>
        <begin position="1"/>
        <end position="24"/>
    </location>
</feature>
<evidence type="ECO:0000256" key="1">
    <source>
        <dbReference type="SAM" id="MobiDB-lite"/>
    </source>
</evidence>
<sequence>MSENNHWTEDYASDKKQYKEDKNQEVTLPHTNVESWLSQHQTREDHGDHLNSYNKGYSNYINSHSEKSEIWEKKPEKEMLDAQLTSNGKANQDIKRTSSWLHNDAHILGHGISVSRNSNVCIKQENAPTLNAFVHSMIQDSKIEGPGHNSIYIPDSETATARKNIRKTAHAKAHSQPEKSWDENKNKSSESTPAWAAEEDTAPQAPDRTTGDAWSFQTMSSVMENSHYHPIKQSGDENELHPESESYNHSESLSPPTKQGGGREGKQRTASVVTQSEHPLHPTAPSDGGEDREHAPSRALPVIQSWSVRLAAWLLTAWPATTPPHHPTLEEISTRVNLPRVTLWMRHHLPRRLCTLPRLEVWQ</sequence>
<reference evidence="2 3" key="1">
    <citation type="submission" date="2021-06" db="EMBL/GenBank/DDBJ databases">
        <title>Caerostris extrusa draft genome.</title>
        <authorList>
            <person name="Kono N."/>
            <person name="Arakawa K."/>
        </authorList>
    </citation>
    <scope>NUCLEOTIDE SEQUENCE [LARGE SCALE GENOMIC DNA]</scope>
</reference>
<dbReference type="AlphaFoldDB" id="A0AAV4YE13"/>
<feature type="compositionally biased region" description="Polar residues" evidence="1">
    <location>
        <begin position="268"/>
        <end position="277"/>
    </location>
</feature>
<feature type="compositionally biased region" description="Basic and acidic residues" evidence="1">
    <location>
        <begin position="175"/>
        <end position="188"/>
    </location>
</feature>
<feature type="region of interest" description="Disordered" evidence="1">
    <location>
        <begin position="163"/>
        <end position="212"/>
    </location>
</feature>
<proteinExistence type="predicted"/>
<dbReference type="Proteomes" id="UP001054945">
    <property type="component" value="Unassembled WGS sequence"/>
</dbReference>
<evidence type="ECO:0000313" key="3">
    <source>
        <dbReference type="Proteomes" id="UP001054945"/>
    </source>
</evidence>
<feature type="compositionally biased region" description="Basic residues" evidence="1">
    <location>
        <begin position="163"/>
        <end position="173"/>
    </location>
</feature>
<comment type="caution">
    <text evidence="2">The sequence shown here is derived from an EMBL/GenBank/DDBJ whole genome shotgun (WGS) entry which is preliminary data.</text>
</comment>